<dbReference type="EMBL" id="QJNU01000485">
    <property type="protein sequence ID" value="RYO97622.1"/>
    <property type="molecule type" value="Genomic_DNA"/>
</dbReference>
<evidence type="ECO:0008006" key="4">
    <source>
        <dbReference type="Google" id="ProtNLM"/>
    </source>
</evidence>
<comment type="caution">
    <text evidence="2">The sequence shown here is derived from an EMBL/GenBank/DDBJ whole genome shotgun (WGS) entry which is preliminary data.</text>
</comment>
<dbReference type="OrthoDB" id="4601385at2759"/>
<sequence length="123" mass="13106">MHSTKDLMVLLLGACCLTSTLAARCLANVYDLYIHSSTGQAFQCTGQLLGWAVEEGPGSSPCFAPPNATCAMVAEQINGAQCYINLYYGVGACDKNFRVGILNCNTAGAVYGAMFDRFDIECI</sequence>
<protein>
    <recommendedName>
        <fullName evidence="4">Cyanovirin-N domain-containing protein</fullName>
    </recommendedName>
</protein>
<dbReference type="Proteomes" id="UP000293360">
    <property type="component" value="Unassembled WGS sequence"/>
</dbReference>
<reference evidence="2 3" key="1">
    <citation type="submission" date="2018-06" db="EMBL/GenBank/DDBJ databases">
        <title>Complete Genomes of Monosporascus.</title>
        <authorList>
            <person name="Robinson A.J."/>
            <person name="Natvig D.O."/>
        </authorList>
    </citation>
    <scope>NUCLEOTIDE SEQUENCE [LARGE SCALE GENOMIC DNA]</scope>
    <source>
        <strain evidence="2 3">CBS 110550</strain>
    </source>
</reference>
<accession>A0A4Q4T5E8</accession>
<evidence type="ECO:0000313" key="3">
    <source>
        <dbReference type="Proteomes" id="UP000293360"/>
    </source>
</evidence>
<name>A0A4Q4T5E8_9PEZI</name>
<evidence type="ECO:0000256" key="1">
    <source>
        <dbReference type="SAM" id="SignalP"/>
    </source>
</evidence>
<feature type="signal peptide" evidence="1">
    <location>
        <begin position="1"/>
        <end position="22"/>
    </location>
</feature>
<feature type="chain" id="PRO_5020273226" description="Cyanovirin-N domain-containing protein" evidence="1">
    <location>
        <begin position="23"/>
        <end position="123"/>
    </location>
</feature>
<keyword evidence="1" id="KW-0732">Signal</keyword>
<proteinExistence type="predicted"/>
<keyword evidence="3" id="KW-1185">Reference proteome</keyword>
<dbReference type="AlphaFoldDB" id="A0A4Q4T5E8"/>
<organism evidence="2 3">
    <name type="scientific">Monosporascus ibericus</name>
    <dbReference type="NCBI Taxonomy" id="155417"/>
    <lineage>
        <taxon>Eukaryota</taxon>
        <taxon>Fungi</taxon>
        <taxon>Dikarya</taxon>
        <taxon>Ascomycota</taxon>
        <taxon>Pezizomycotina</taxon>
        <taxon>Sordariomycetes</taxon>
        <taxon>Xylariomycetidae</taxon>
        <taxon>Xylariales</taxon>
        <taxon>Xylariales incertae sedis</taxon>
        <taxon>Monosporascus</taxon>
    </lineage>
</organism>
<gene>
    <name evidence="2" type="ORF">DL764_007259</name>
</gene>
<evidence type="ECO:0000313" key="2">
    <source>
        <dbReference type="EMBL" id="RYO97622.1"/>
    </source>
</evidence>